<sequence>MASSENDPFYLRYYTGHSGKHGHEFLEFEYSHGRLRYANNSNYRNDSLIRKESMFLSSSEYLLRSILFALHPRRKPPPRSKTASNRATVLAGDDCSIVVGVWIGPLVVKELKRIIESSEITKEDDTNWPKKNIVGKQELEIRVGNDHISFETAKIGSLVDIQDSEDPDGLRVFYYLVQDLKVCPTFYQAYISIRRLCPNLETQRFPPLTGFSPRIRHFVKKAWTSPVSSPPSEFASVVLLHQCGVLLMDLSCPVFLSAQEQQATYYSRPSIAPFCALSRRVSLNTKHKGVLALYELRKHEKWKNFAKIFFAD</sequence>
<dbReference type="Gene3D" id="3.30.1560.10">
    <property type="entry name" value="Mago nashi"/>
    <property type="match status" value="1"/>
</dbReference>
<evidence type="ECO:0000313" key="4">
    <source>
        <dbReference type="EMBL" id="KAJ3576982.1"/>
    </source>
</evidence>
<reference evidence="4" key="1">
    <citation type="submission" date="2022-07" db="EMBL/GenBank/DDBJ databases">
        <title>Genome Sequence of Leucocoprinus birnbaumii.</title>
        <authorList>
            <person name="Buettner E."/>
        </authorList>
    </citation>
    <scope>NUCLEOTIDE SEQUENCE</scope>
    <source>
        <strain evidence="4">VT141</strain>
    </source>
</reference>
<dbReference type="PANTHER" id="PTHR12638:SF0">
    <property type="entry name" value="MAGO HOMOLOG, EXON JUNCTION COMPLEX SUBUNIT-RELATED"/>
    <property type="match status" value="1"/>
</dbReference>
<proteinExistence type="inferred from homology"/>
<dbReference type="Proteomes" id="UP001213000">
    <property type="component" value="Unassembled WGS sequence"/>
</dbReference>
<dbReference type="AlphaFoldDB" id="A0AAD5W600"/>
<keyword evidence="3" id="KW-0539">Nucleus</keyword>
<comment type="caution">
    <text evidence="4">The sequence shown here is derived from an EMBL/GenBank/DDBJ whole genome shotgun (WGS) entry which is preliminary data.</text>
</comment>
<dbReference type="PANTHER" id="PTHR12638">
    <property type="entry name" value="PROTEIN MAGO NASHI HOMOLOG"/>
    <property type="match status" value="1"/>
</dbReference>
<protein>
    <submittedName>
        <fullName evidence="4">Uncharacterized protein</fullName>
    </submittedName>
</protein>
<evidence type="ECO:0000313" key="5">
    <source>
        <dbReference type="Proteomes" id="UP001213000"/>
    </source>
</evidence>
<gene>
    <name evidence="4" type="ORF">NP233_g24</name>
</gene>
<keyword evidence="5" id="KW-1185">Reference proteome</keyword>
<comment type="subcellular location">
    <subcellularLocation>
        <location evidence="1">Nucleus</location>
    </subcellularLocation>
</comment>
<dbReference type="SUPFAM" id="SSF89817">
    <property type="entry name" value="Mago nashi protein"/>
    <property type="match status" value="2"/>
</dbReference>
<dbReference type="Pfam" id="PF02792">
    <property type="entry name" value="Mago_nashi"/>
    <property type="match status" value="2"/>
</dbReference>
<dbReference type="GO" id="GO:0035145">
    <property type="term" value="C:exon-exon junction complex"/>
    <property type="evidence" value="ECO:0007669"/>
    <property type="project" value="InterPro"/>
</dbReference>
<comment type="similarity">
    <text evidence="2">Belongs to the mago nashi family.</text>
</comment>
<evidence type="ECO:0000256" key="3">
    <source>
        <dbReference type="ARBA" id="ARBA00023242"/>
    </source>
</evidence>
<organism evidence="4 5">
    <name type="scientific">Leucocoprinus birnbaumii</name>
    <dbReference type="NCBI Taxonomy" id="56174"/>
    <lineage>
        <taxon>Eukaryota</taxon>
        <taxon>Fungi</taxon>
        <taxon>Dikarya</taxon>
        <taxon>Basidiomycota</taxon>
        <taxon>Agaricomycotina</taxon>
        <taxon>Agaricomycetes</taxon>
        <taxon>Agaricomycetidae</taxon>
        <taxon>Agaricales</taxon>
        <taxon>Agaricineae</taxon>
        <taxon>Agaricaceae</taxon>
        <taxon>Leucocoprinus</taxon>
    </lineage>
</organism>
<name>A0AAD5W600_9AGAR</name>
<dbReference type="InterPro" id="IPR036605">
    <property type="entry name" value="Mago_nashi_sf"/>
</dbReference>
<evidence type="ECO:0000256" key="1">
    <source>
        <dbReference type="ARBA" id="ARBA00004123"/>
    </source>
</evidence>
<dbReference type="EMBL" id="JANIEX010000001">
    <property type="protein sequence ID" value="KAJ3576982.1"/>
    <property type="molecule type" value="Genomic_DNA"/>
</dbReference>
<dbReference type="InterPro" id="IPR004023">
    <property type="entry name" value="Mago_nashi"/>
</dbReference>
<accession>A0AAD5W600</accession>
<evidence type="ECO:0000256" key="2">
    <source>
        <dbReference type="ARBA" id="ARBA00009270"/>
    </source>
</evidence>
<dbReference type="GO" id="GO:0008380">
    <property type="term" value="P:RNA splicing"/>
    <property type="evidence" value="ECO:0007669"/>
    <property type="project" value="InterPro"/>
</dbReference>